<feature type="transmembrane region" description="Helical" evidence="5">
    <location>
        <begin position="76"/>
        <end position="94"/>
    </location>
</feature>
<accession>A0A844FCF5</accession>
<dbReference type="InterPro" id="IPR003810">
    <property type="entry name" value="Mntp/YtaF"/>
</dbReference>
<evidence type="ECO:0000256" key="4">
    <source>
        <dbReference type="ARBA" id="ARBA00023136"/>
    </source>
</evidence>
<name>A0A844FCF5_CLOSV</name>
<feature type="transmembrane region" description="Helical" evidence="5">
    <location>
        <begin position="38"/>
        <end position="64"/>
    </location>
</feature>
<proteinExistence type="predicted"/>
<evidence type="ECO:0000256" key="5">
    <source>
        <dbReference type="SAM" id="Phobius"/>
    </source>
</evidence>
<reference evidence="6 7" key="1">
    <citation type="submission" date="2019-08" db="EMBL/GenBank/DDBJ databases">
        <title>In-depth cultivation of the pig gut microbiome towards novel bacterial diversity and tailored functional studies.</title>
        <authorList>
            <person name="Wylensek D."/>
            <person name="Hitch T.C.A."/>
            <person name="Clavel T."/>
        </authorList>
    </citation>
    <scope>NUCLEOTIDE SEQUENCE [LARGE SCALE GENOMIC DNA]</scope>
    <source>
        <strain evidence="6 7">BL-389-WT-3D</strain>
    </source>
</reference>
<keyword evidence="1" id="KW-1003">Cell membrane</keyword>
<sequence length="194" mass="20842">MQMSIAEILVISIGLSIDVFVAVAYLGAGFSKILARNLAGLSLLFGGMQLGGLIIGNLVTLLPAVPTDHSKNVADGWEGITVLIFAGLGIYMICKGVKREQVLERRKDAIEWKTTTVLALVTSIDAFMAGVGMGFLDTEVIAQAITLFPVTVLQVIFGVYAGYRLGLKHNRHAYWIGGAMLLLASADVVIHYYI</sequence>
<keyword evidence="2 5" id="KW-0812">Transmembrane</keyword>
<dbReference type="EMBL" id="VUMB01000019">
    <property type="protein sequence ID" value="MSS40699.1"/>
    <property type="molecule type" value="Genomic_DNA"/>
</dbReference>
<evidence type="ECO:0000256" key="2">
    <source>
        <dbReference type="ARBA" id="ARBA00022692"/>
    </source>
</evidence>
<feature type="transmembrane region" description="Helical" evidence="5">
    <location>
        <begin position="141"/>
        <end position="161"/>
    </location>
</feature>
<dbReference type="PANTHER" id="PTHR35529">
    <property type="entry name" value="MANGANESE EFFLUX PUMP MNTP-RELATED"/>
    <property type="match status" value="1"/>
</dbReference>
<evidence type="ECO:0000256" key="3">
    <source>
        <dbReference type="ARBA" id="ARBA00022989"/>
    </source>
</evidence>
<evidence type="ECO:0000313" key="7">
    <source>
        <dbReference type="Proteomes" id="UP000462363"/>
    </source>
</evidence>
<keyword evidence="4 5" id="KW-0472">Membrane</keyword>
<feature type="transmembrane region" description="Helical" evidence="5">
    <location>
        <begin position="115"/>
        <end position="135"/>
    </location>
</feature>
<feature type="transmembrane region" description="Helical" evidence="5">
    <location>
        <begin position="6"/>
        <end position="26"/>
    </location>
</feature>
<dbReference type="AlphaFoldDB" id="A0A844FCF5"/>
<dbReference type="PANTHER" id="PTHR35529:SF1">
    <property type="entry name" value="MANGANESE EFFLUX PUMP MNTP-RELATED"/>
    <property type="match status" value="1"/>
</dbReference>
<dbReference type="Proteomes" id="UP000462363">
    <property type="component" value="Unassembled WGS sequence"/>
</dbReference>
<dbReference type="Pfam" id="PF02659">
    <property type="entry name" value="Mntp"/>
    <property type="match status" value="1"/>
</dbReference>
<keyword evidence="3 5" id="KW-1133">Transmembrane helix</keyword>
<protein>
    <recommendedName>
        <fullName evidence="8">Manganese efflux pump MntP</fullName>
    </recommendedName>
</protein>
<evidence type="ECO:0000256" key="1">
    <source>
        <dbReference type="ARBA" id="ARBA00022475"/>
    </source>
</evidence>
<comment type="caution">
    <text evidence="6">The sequence shown here is derived from an EMBL/GenBank/DDBJ whole genome shotgun (WGS) entry which is preliminary data.</text>
</comment>
<gene>
    <name evidence="6" type="ORF">FYJ37_10155</name>
</gene>
<organism evidence="6 7">
    <name type="scientific">Clostridium scindens (strain JCM 10418 / VPI 12708)</name>
    <dbReference type="NCBI Taxonomy" id="29347"/>
    <lineage>
        <taxon>Bacteria</taxon>
        <taxon>Bacillati</taxon>
        <taxon>Bacillota</taxon>
        <taxon>Clostridia</taxon>
        <taxon>Lachnospirales</taxon>
        <taxon>Lachnospiraceae</taxon>
    </lineage>
</organism>
<feature type="transmembrane region" description="Helical" evidence="5">
    <location>
        <begin position="173"/>
        <end position="193"/>
    </location>
</feature>
<evidence type="ECO:0000313" key="6">
    <source>
        <dbReference type="EMBL" id="MSS40699.1"/>
    </source>
</evidence>
<evidence type="ECO:0008006" key="8">
    <source>
        <dbReference type="Google" id="ProtNLM"/>
    </source>
</evidence>